<dbReference type="SMART" id="SM00345">
    <property type="entry name" value="HTH_GNTR"/>
    <property type="match status" value="1"/>
</dbReference>
<dbReference type="OrthoDB" id="3232242at2"/>
<dbReference type="Pfam" id="PF07729">
    <property type="entry name" value="FCD"/>
    <property type="match status" value="1"/>
</dbReference>
<dbReference type="AlphaFoldDB" id="A0A5S4H8B8"/>
<keyword evidence="1" id="KW-0805">Transcription regulation</keyword>
<dbReference type="GO" id="GO:0003700">
    <property type="term" value="F:DNA-binding transcription factor activity"/>
    <property type="evidence" value="ECO:0007669"/>
    <property type="project" value="InterPro"/>
</dbReference>
<accession>A0A5S4H8B8</accession>
<keyword evidence="2" id="KW-0238">DNA-binding</keyword>
<dbReference type="InterPro" id="IPR011711">
    <property type="entry name" value="GntR_C"/>
</dbReference>
<evidence type="ECO:0000256" key="1">
    <source>
        <dbReference type="ARBA" id="ARBA00023015"/>
    </source>
</evidence>
<evidence type="ECO:0000313" key="6">
    <source>
        <dbReference type="EMBL" id="TMR41004.1"/>
    </source>
</evidence>
<evidence type="ECO:0000256" key="2">
    <source>
        <dbReference type="ARBA" id="ARBA00023125"/>
    </source>
</evidence>
<keyword evidence="7" id="KW-1185">Reference proteome</keyword>
<dbReference type="Gene3D" id="1.20.120.530">
    <property type="entry name" value="GntR ligand-binding domain-like"/>
    <property type="match status" value="1"/>
</dbReference>
<feature type="compositionally biased region" description="Polar residues" evidence="4">
    <location>
        <begin position="1"/>
        <end position="10"/>
    </location>
</feature>
<evidence type="ECO:0000259" key="5">
    <source>
        <dbReference type="PROSITE" id="PS50949"/>
    </source>
</evidence>
<dbReference type="InterPro" id="IPR036390">
    <property type="entry name" value="WH_DNA-bd_sf"/>
</dbReference>
<dbReference type="GO" id="GO:0003677">
    <property type="term" value="F:DNA binding"/>
    <property type="evidence" value="ECO:0007669"/>
    <property type="project" value="UniProtKB-KW"/>
</dbReference>
<gene>
    <name evidence="6" type="ORF">ETD96_07925</name>
</gene>
<feature type="region of interest" description="Disordered" evidence="4">
    <location>
        <begin position="116"/>
        <end position="154"/>
    </location>
</feature>
<dbReference type="Proteomes" id="UP000305238">
    <property type="component" value="Unassembled WGS sequence"/>
</dbReference>
<evidence type="ECO:0000256" key="4">
    <source>
        <dbReference type="SAM" id="MobiDB-lite"/>
    </source>
</evidence>
<sequence>MRGNVRSGSSPAIVESSRTASVAASPAAPSRPSASLGERASRRLLPGTTDVDMVEVRVNGSSFRIRPRRVRSGGTADPGHTRGTSGHVGTPRTVRVAGWPPRGFLQPYNDGIKHDDYLSRHGGTRPATSLTGRYPTDDLESNPMSRPDHTDRTEWRLSRAEAIAREIERKIIDSALPDGSRLGTKEDVRQEYGVAVGTVNEAVRLLETRGVVSAKPGPGGGLFTLRAPSHVRINHLILGLRENGDTSANCLAVRDALEEPILMDAAAHRTDEDLADLRELLDRMDEQRTDAAAFLRANWAVHRRLADITPNLVLRVIYTTMLDMIENEIEHVSSDDLFTASKTFRTHVALVDAVESQDPARVRRAVRRHTPPKTTLS</sequence>
<dbReference type="PROSITE" id="PS50949">
    <property type="entry name" value="HTH_GNTR"/>
    <property type="match status" value="1"/>
</dbReference>
<evidence type="ECO:0000313" key="7">
    <source>
        <dbReference type="Proteomes" id="UP000305238"/>
    </source>
</evidence>
<dbReference type="Pfam" id="PF00392">
    <property type="entry name" value="GntR"/>
    <property type="match status" value="1"/>
</dbReference>
<dbReference type="InterPro" id="IPR036388">
    <property type="entry name" value="WH-like_DNA-bd_sf"/>
</dbReference>
<proteinExistence type="predicted"/>
<comment type="caution">
    <text evidence="6">The sequence shown here is derived from an EMBL/GenBank/DDBJ whole genome shotgun (WGS) entry which is preliminary data.</text>
</comment>
<dbReference type="SUPFAM" id="SSF46785">
    <property type="entry name" value="Winged helix' DNA-binding domain"/>
    <property type="match status" value="1"/>
</dbReference>
<organism evidence="6 7">
    <name type="scientific">Actinomadura geliboluensis</name>
    <dbReference type="NCBI Taxonomy" id="882440"/>
    <lineage>
        <taxon>Bacteria</taxon>
        <taxon>Bacillati</taxon>
        <taxon>Actinomycetota</taxon>
        <taxon>Actinomycetes</taxon>
        <taxon>Streptosporangiales</taxon>
        <taxon>Thermomonosporaceae</taxon>
        <taxon>Actinomadura</taxon>
    </lineage>
</organism>
<dbReference type="EMBL" id="VCKZ01000035">
    <property type="protein sequence ID" value="TMR41004.1"/>
    <property type="molecule type" value="Genomic_DNA"/>
</dbReference>
<feature type="compositionally biased region" description="Low complexity" evidence="4">
    <location>
        <begin position="16"/>
        <end position="35"/>
    </location>
</feature>
<keyword evidence="3" id="KW-0804">Transcription</keyword>
<feature type="region of interest" description="Disordered" evidence="4">
    <location>
        <begin position="1"/>
        <end position="47"/>
    </location>
</feature>
<name>A0A5S4H8B8_9ACTN</name>
<dbReference type="InterPro" id="IPR008920">
    <property type="entry name" value="TF_FadR/GntR_C"/>
</dbReference>
<dbReference type="Gene3D" id="1.10.10.10">
    <property type="entry name" value="Winged helix-like DNA-binding domain superfamily/Winged helix DNA-binding domain"/>
    <property type="match status" value="1"/>
</dbReference>
<dbReference type="SMART" id="SM00895">
    <property type="entry name" value="FCD"/>
    <property type="match status" value="1"/>
</dbReference>
<dbReference type="SUPFAM" id="SSF48008">
    <property type="entry name" value="GntR ligand-binding domain-like"/>
    <property type="match status" value="1"/>
</dbReference>
<evidence type="ECO:0000256" key="3">
    <source>
        <dbReference type="ARBA" id="ARBA00023163"/>
    </source>
</evidence>
<dbReference type="PANTHER" id="PTHR43537:SF5">
    <property type="entry name" value="UXU OPERON TRANSCRIPTIONAL REGULATOR"/>
    <property type="match status" value="1"/>
</dbReference>
<dbReference type="InterPro" id="IPR000524">
    <property type="entry name" value="Tscrpt_reg_HTH_GntR"/>
</dbReference>
<protein>
    <submittedName>
        <fullName evidence="6">FadR family transcriptional regulator</fullName>
    </submittedName>
</protein>
<reference evidence="6 7" key="1">
    <citation type="submission" date="2019-05" db="EMBL/GenBank/DDBJ databases">
        <title>Draft genome sequence of Actinomadura geliboluensis A8036.</title>
        <authorList>
            <person name="Saricaoglu S."/>
            <person name="Isik K."/>
        </authorList>
    </citation>
    <scope>NUCLEOTIDE SEQUENCE [LARGE SCALE GENOMIC DNA]</scope>
    <source>
        <strain evidence="6 7">A8036</strain>
    </source>
</reference>
<dbReference type="PANTHER" id="PTHR43537">
    <property type="entry name" value="TRANSCRIPTIONAL REGULATOR, GNTR FAMILY"/>
    <property type="match status" value="1"/>
</dbReference>
<feature type="region of interest" description="Disordered" evidence="4">
    <location>
        <begin position="69"/>
        <end position="101"/>
    </location>
</feature>
<feature type="domain" description="HTH gntR-type" evidence="5">
    <location>
        <begin position="157"/>
        <end position="227"/>
    </location>
</feature>